<dbReference type="Proteomes" id="UP001407347">
    <property type="component" value="Unassembled WGS sequence"/>
</dbReference>
<evidence type="ECO:0000313" key="1">
    <source>
        <dbReference type="EMBL" id="MEN3238688.1"/>
    </source>
</evidence>
<reference evidence="1 2" key="1">
    <citation type="journal article" date="2023" name="PLoS ONE">
        <title>Complete genome assembly of Hawai'i environmental nontuberculous mycobacteria reveals unexpected co-isolation with methylobacteria.</title>
        <authorList>
            <person name="Hendrix J."/>
            <person name="Epperson L.E."/>
            <person name="Tong E.I."/>
            <person name="Chan Y.L."/>
            <person name="Hasan N.A."/>
            <person name="Dawrs S.N."/>
            <person name="Norton G.J."/>
            <person name="Virdi R."/>
            <person name="Crooks J.L."/>
            <person name="Chan E.D."/>
            <person name="Honda J.R."/>
            <person name="Strong M."/>
        </authorList>
    </citation>
    <scope>NUCLEOTIDE SEQUENCE [LARGE SCALE GENOMIC DNA]</scope>
    <source>
        <strain evidence="1 2">NJH_HI04-1</strain>
    </source>
</reference>
<proteinExistence type="predicted"/>
<evidence type="ECO:0000313" key="2">
    <source>
        <dbReference type="Proteomes" id="UP001407347"/>
    </source>
</evidence>
<sequence>MTDIVSDYLERAQRHEARAARFRAIGNERLALEREAKAQRLRAKDEQERRNEQRLTALERAIINLMMQRIVNDLLGPVLGDKVGDKAGLTPLSINAKESARDLSRLDL</sequence>
<gene>
    <name evidence="1" type="ORF">PUR29_35200</name>
</gene>
<dbReference type="EMBL" id="JAQYXP010000006">
    <property type="protein sequence ID" value="MEN3238688.1"/>
    <property type="molecule type" value="Genomic_DNA"/>
</dbReference>
<protein>
    <submittedName>
        <fullName evidence="1">Uncharacterized protein</fullName>
    </submittedName>
</protein>
<comment type="caution">
    <text evidence="1">The sequence shown here is derived from an EMBL/GenBank/DDBJ whole genome shotgun (WGS) entry which is preliminary data.</text>
</comment>
<keyword evidence="2" id="KW-1185">Reference proteome</keyword>
<organism evidence="1 2">
    <name type="scientific">Methylobacterium ajmalii</name>
    <dbReference type="NCBI Taxonomy" id="2738439"/>
    <lineage>
        <taxon>Bacteria</taxon>
        <taxon>Pseudomonadati</taxon>
        <taxon>Pseudomonadota</taxon>
        <taxon>Alphaproteobacteria</taxon>
        <taxon>Hyphomicrobiales</taxon>
        <taxon>Methylobacteriaceae</taxon>
        <taxon>Methylobacterium</taxon>
    </lineage>
</organism>
<dbReference type="RefSeq" id="WP_346013812.1">
    <property type="nucleotide sequence ID" value="NZ_JAQYXP010000006.1"/>
</dbReference>
<name>A0ABV0A501_9HYPH</name>
<accession>A0ABV0A501</accession>